<evidence type="ECO:0000313" key="3">
    <source>
        <dbReference type="Proteomes" id="UP000011238"/>
    </source>
</evidence>
<organism evidence="3">
    <name type="scientific">Ranid herpesvirus 1</name>
    <name type="common">Lucke tumor herpesvirus</name>
    <dbReference type="NCBI Taxonomy" id="85655"/>
    <lineage>
        <taxon>Viruses</taxon>
        <taxon>Duplodnaviria</taxon>
        <taxon>Heunggongvirae</taxon>
        <taxon>Peploviricota</taxon>
        <taxon>Herviviricetes</taxon>
        <taxon>Herpesvirales</taxon>
        <taxon>Alloherpesviridae</taxon>
        <taxon>Batravirus</taxon>
        <taxon>Batravirus ranidallo1</taxon>
    </lineage>
</organism>
<reference evidence="2 3" key="2">
    <citation type="journal article" date="2006" name="J. Gen. Virol.">
        <title>Genome sequences of two frog herpesviruses.</title>
        <authorList>
            <person name="Davison A.J."/>
            <person name="Cunningham C."/>
            <person name="Sauerbier W."/>
            <person name="McKinnell R.G."/>
        </authorList>
    </citation>
    <scope>NUCLEOTIDE SEQUENCE [LARGE SCALE GENOMIC DNA]</scope>
    <source>
        <strain evidence="2 3">McKinnell</strain>
    </source>
</reference>
<dbReference type="KEGG" id="vg:5141272"/>
<protein>
    <submittedName>
        <fullName evidence="2">ORF16</fullName>
    </submittedName>
</protein>
<keyword evidence="1" id="KW-1133">Transmembrane helix</keyword>
<evidence type="ECO:0000256" key="1">
    <source>
        <dbReference type="SAM" id="Phobius"/>
    </source>
</evidence>
<keyword evidence="3" id="KW-1185">Reference proteome</keyword>
<keyword evidence="1" id="KW-0472">Membrane</keyword>
<dbReference type="EMBL" id="DQ665917">
    <property type="protein sequence ID" value="ABG25798.1"/>
    <property type="molecule type" value="Genomic_DNA"/>
</dbReference>
<evidence type="ECO:0000313" key="2">
    <source>
        <dbReference type="EMBL" id="ABG25798.1"/>
    </source>
</evidence>
<feature type="transmembrane region" description="Helical" evidence="1">
    <location>
        <begin position="135"/>
        <end position="159"/>
    </location>
</feature>
<dbReference type="RefSeq" id="YP_656671.1">
    <property type="nucleotide sequence ID" value="NC_008211.1"/>
</dbReference>
<dbReference type="GeneID" id="5141272"/>
<reference evidence="3" key="1">
    <citation type="journal article" date="1999" name="J. Cancer Res. Clin. Oncol.">
        <title>Genomic studies of the Lucke tumor herpesvirus (RaHV-1).</title>
        <authorList>
            <person name="Davison A.J."/>
            <person name="Sauerbier W."/>
            <person name="Dolan A."/>
            <person name="Addison C."/>
            <person name="McKinnell R.G."/>
        </authorList>
    </citation>
    <scope>NUCLEOTIDE SEQUENCE [LARGE SCALE GENOMIC DNA]</scope>
    <source>
        <strain evidence="3">McKinnell</strain>
    </source>
</reference>
<sequence>MHPSSIFVFICCLLPCCTAYKCRMLMWRVEPFDQLILTCATIGGRMLTFTAQHSSFCPAITQKIGFIWFKQEGVRCVIEVLETDSTQPPKPHKHNIWITAIPSTQCHLTGWRVARRRKAGRVVKLHAAPPNLLRTIAAICVTLLVVTVTMFCSVSAVVLEQHTTPPAE</sequence>
<dbReference type="Proteomes" id="UP000011238">
    <property type="component" value="Segment"/>
</dbReference>
<keyword evidence="1" id="KW-0812">Transmembrane</keyword>
<proteinExistence type="predicted"/>
<accession>Q14VU2</accession>
<name>Q14VU2_9VIRU</name>